<feature type="transmembrane region" description="Helical" evidence="2">
    <location>
        <begin position="31"/>
        <end position="51"/>
    </location>
</feature>
<gene>
    <name evidence="3" type="ORF">EPI10_010068</name>
</gene>
<dbReference type="GO" id="GO:0048476">
    <property type="term" value="C:Holliday junction resolvase complex"/>
    <property type="evidence" value="ECO:0007669"/>
    <property type="project" value="UniProtKB-UniRule"/>
</dbReference>
<comment type="function">
    <text evidence="1">Interacts with EME1 to form a DNA structure-specific endonuclease with substrate preference for branched DNA structures with a 5'-end at the branch nick. Typical substrates include 3'-flap structures, D-loops, replication forks and nicked Holliday junctions. May be required in mitosis for the processing of stalled or collapsed replication fork intermediates. May be required in meiosis for the repair of meiosis-specific double strand breaks subsequent to single-end invasion (SEI).</text>
</comment>
<dbReference type="GO" id="GO:0031573">
    <property type="term" value="P:mitotic intra-S DNA damage checkpoint signaling"/>
    <property type="evidence" value="ECO:0007669"/>
    <property type="project" value="TreeGrafter"/>
</dbReference>
<dbReference type="PANTHER" id="PTHR13451">
    <property type="entry name" value="CLASS II CROSSOVER JUNCTION ENDONUCLEASE MUS81"/>
    <property type="match status" value="1"/>
</dbReference>
<dbReference type="AlphaFoldDB" id="A0A5B6U7N1"/>
<dbReference type="GO" id="GO:0003677">
    <property type="term" value="F:DNA binding"/>
    <property type="evidence" value="ECO:0007669"/>
    <property type="project" value="UniProtKB-UniRule"/>
</dbReference>
<dbReference type="GO" id="GO:0008821">
    <property type="term" value="F:crossover junction DNA endonuclease activity"/>
    <property type="evidence" value="ECO:0007669"/>
    <property type="project" value="UniProtKB-UniRule"/>
</dbReference>
<dbReference type="GO" id="GO:0000727">
    <property type="term" value="P:double-strand break repair via break-induced replication"/>
    <property type="evidence" value="ECO:0007669"/>
    <property type="project" value="UniProtKB-UniRule"/>
</dbReference>
<keyword evidence="1" id="KW-0479">Metal-binding</keyword>
<comment type="subcellular location">
    <subcellularLocation>
        <location evidence="1">Nucleus</location>
    </subcellularLocation>
</comment>
<keyword evidence="1" id="KW-0378">Hydrolase</keyword>
<keyword evidence="1" id="KW-0234">DNA repair</keyword>
<keyword evidence="1" id="KW-0539">Nucleus</keyword>
<dbReference type="EC" id="3.1.22.-" evidence="1"/>
<evidence type="ECO:0000313" key="4">
    <source>
        <dbReference type="Proteomes" id="UP000325315"/>
    </source>
</evidence>
<keyword evidence="1" id="KW-0233">DNA recombination</keyword>
<dbReference type="OrthoDB" id="5963188at2759"/>
<dbReference type="Proteomes" id="UP000325315">
    <property type="component" value="Unassembled WGS sequence"/>
</dbReference>
<dbReference type="Gene3D" id="1.10.150.670">
    <property type="entry name" value="Crossover junction endonuclease EME1, DNA-binding domain"/>
    <property type="match status" value="1"/>
</dbReference>
<comment type="subunit">
    <text evidence="1">Interacts with EME1.</text>
</comment>
<keyword evidence="2" id="KW-0472">Membrane</keyword>
<comment type="caution">
    <text evidence="3">The sequence shown here is derived from an EMBL/GenBank/DDBJ whole genome shotgun (WGS) entry which is preliminary data.</text>
</comment>
<keyword evidence="2" id="KW-0812">Transmembrane</keyword>
<name>A0A5B6U7N1_9ROSI</name>
<comment type="similarity">
    <text evidence="1">Belongs to the XPF family.</text>
</comment>
<dbReference type="InterPro" id="IPR042530">
    <property type="entry name" value="EME1/EME2_C"/>
</dbReference>
<keyword evidence="1" id="KW-0460">Magnesium</keyword>
<proteinExistence type="inferred from homology"/>
<evidence type="ECO:0000256" key="1">
    <source>
        <dbReference type="RuleBase" id="RU369042"/>
    </source>
</evidence>
<reference evidence="3" key="1">
    <citation type="submission" date="2019-08" db="EMBL/GenBank/DDBJ databases">
        <authorList>
            <person name="Liu F."/>
        </authorList>
    </citation>
    <scope>NUCLEOTIDE SEQUENCE [LARGE SCALE GENOMIC DNA]</scope>
    <source>
        <strain evidence="3">PA1801</strain>
        <tissue evidence="3">Leaf</tissue>
    </source>
</reference>
<keyword evidence="1" id="KW-0227">DNA damage</keyword>
<dbReference type="GO" id="GO:0006308">
    <property type="term" value="P:DNA catabolic process"/>
    <property type="evidence" value="ECO:0007669"/>
    <property type="project" value="UniProtKB-UniRule"/>
</dbReference>
<dbReference type="EMBL" id="SMMG02000013">
    <property type="protein sequence ID" value="KAA3454111.1"/>
    <property type="molecule type" value="Genomic_DNA"/>
</dbReference>
<dbReference type="GO" id="GO:0000712">
    <property type="term" value="P:resolution of meiotic recombination intermediates"/>
    <property type="evidence" value="ECO:0007669"/>
    <property type="project" value="TreeGrafter"/>
</dbReference>
<keyword evidence="1" id="KW-0540">Nuclease</keyword>
<organism evidence="3 4">
    <name type="scientific">Gossypium australe</name>
    <dbReference type="NCBI Taxonomy" id="47621"/>
    <lineage>
        <taxon>Eukaryota</taxon>
        <taxon>Viridiplantae</taxon>
        <taxon>Streptophyta</taxon>
        <taxon>Embryophyta</taxon>
        <taxon>Tracheophyta</taxon>
        <taxon>Spermatophyta</taxon>
        <taxon>Magnoliopsida</taxon>
        <taxon>eudicotyledons</taxon>
        <taxon>Gunneridae</taxon>
        <taxon>Pentapetalae</taxon>
        <taxon>rosids</taxon>
        <taxon>malvids</taxon>
        <taxon>Malvales</taxon>
        <taxon>Malvaceae</taxon>
        <taxon>Malvoideae</taxon>
        <taxon>Gossypium</taxon>
    </lineage>
</organism>
<sequence>MGKLVPVPQVTEEVAIAVVDLYPTLVSLANAYSLLVSALFYSLTLVHYLWYGKEGDVCAQEEMLRKQSNNKVSSVAISINPEMIEPKLIASVWVLGWGFVPRVTRKCHSFYVSGMVFGTRSD</sequence>
<dbReference type="GO" id="GO:0046872">
    <property type="term" value="F:metal ion binding"/>
    <property type="evidence" value="ECO:0007669"/>
    <property type="project" value="UniProtKB-UniRule"/>
</dbReference>
<keyword evidence="2" id="KW-1133">Transmembrane helix</keyword>
<dbReference type="GO" id="GO:0048257">
    <property type="term" value="F:3'-flap endonuclease activity"/>
    <property type="evidence" value="ECO:0007669"/>
    <property type="project" value="TreeGrafter"/>
</dbReference>
<evidence type="ECO:0000256" key="2">
    <source>
        <dbReference type="SAM" id="Phobius"/>
    </source>
</evidence>
<comment type="cofactor">
    <cofactor evidence="1">
        <name>Mg(2+)</name>
        <dbReference type="ChEBI" id="CHEBI:18420"/>
    </cofactor>
</comment>
<protein>
    <recommendedName>
        <fullName evidence="1">Crossover junction endonuclease MUS81</fullName>
        <ecNumber evidence="1">3.1.22.-</ecNumber>
    </recommendedName>
</protein>
<dbReference type="InterPro" id="IPR033309">
    <property type="entry name" value="Mus81"/>
</dbReference>
<dbReference type="GO" id="GO:0005634">
    <property type="term" value="C:nucleus"/>
    <property type="evidence" value="ECO:0007669"/>
    <property type="project" value="UniProtKB-SubCell"/>
</dbReference>
<dbReference type="PANTHER" id="PTHR13451:SF0">
    <property type="entry name" value="CROSSOVER JUNCTION ENDONUCLEASE MUS81"/>
    <property type="match status" value="1"/>
</dbReference>
<evidence type="ECO:0000313" key="3">
    <source>
        <dbReference type="EMBL" id="KAA3454111.1"/>
    </source>
</evidence>
<keyword evidence="4" id="KW-1185">Reference proteome</keyword>
<accession>A0A5B6U7N1</accession>
<keyword evidence="1 3" id="KW-0255">Endonuclease</keyword>